<accession>A0A1Q6DWE4</accession>
<keyword evidence="2" id="KW-1185">Reference proteome</keyword>
<evidence type="ECO:0000313" key="2">
    <source>
        <dbReference type="Proteomes" id="UP000185744"/>
    </source>
</evidence>
<dbReference type="AlphaFoldDB" id="A0A1Q6DWE4"/>
<comment type="caution">
    <text evidence="1">The sequence shown here is derived from an EMBL/GenBank/DDBJ whole genome shotgun (WGS) entry which is preliminary data.</text>
</comment>
<evidence type="ECO:0000313" key="1">
    <source>
        <dbReference type="EMBL" id="OKY78667.1"/>
    </source>
</evidence>
<gene>
    <name evidence="1" type="ORF">BTN85_1164</name>
</gene>
<sequence>MDDEIREFSSTEIVKLVLSDEEIPDSGEDNRVFGKIFEEEYQRFCFLKLRKGFPWIKKHFAPKVAGRLREEDFYSNNR</sequence>
<organism evidence="1 2">
    <name type="scientific">Methanohalarchaeum thermophilum</name>
    <dbReference type="NCBI Taxonomy" id="1903181"/>
    <lineage>
        <taxon>Archaea</taxon>
        <taxon>Methanobacteriati</taxon>
        <taxon>Methanobacteriota</taxon>
        <taxon>Methanonatronarchaeia</taxon>
        <taxon>Methanonatronarchaeales</taxon>
        <taxon>Methanonatronarchaeaceae</taxon>
        <taxon>Candidatus Methanohalarchaeum</taxon>
    </lineage>
</organism>
<proteinExistence type="predicted"/>
<protein>
    <submittedName>
        <fullName evidence="1">Uncharacterized protein</fullName>
    </submittedName>
</protein>
<dbReference type="EMBL" id="MSDW01000001">
    <property type="protein sequence ID" value="OKY78667.1"/>
    <property type="molecule type" value="Genomic_DNA"/>
</dbReference>
<reference evidence="1" key="1">
    <citation type="submission" date="2016-12" db="EMBL/GenBank/DDBJ databases">
        <title>Discovery of methanogenic haloarchaea.</title>
        <authorList>
            <person name="Sorokin D.Y."/>
            <person name="Makarova K.S."/>
            <person name="Abbas B."/>
            <person name="Ferrer M."/>
            <person name="Golyshin P.N."/>
        </authorList>
    </citation>
    <scope>NUCLEOTIDE SEQUENCE [LARGE SCALE GENOMIC DNA]</scope>
    <source>
        <strain evidence="1">HMET1</strain>
    </source>
</reference>
<name>A0A1Q6DWE4_METT1</name>
<dbReference type="Proteomes" id="UP000185744">
    <property type="component" value="Unassembled WGS sequence"/>
</dbReference>
<dbReference type="InParanoid" id="A0A1Q6DWE4"/>